<sequence>MAVRRPLQVQVIRAWQRAITRDYCNQRINSERSLQASLWAQLNRTLPPKTRRMFIEPGMKVGTKRVFFPDIVICNTREVIAVIEIKYQPRALPSHDKDLETLRILARNRRRVSVSNTRFRGPAVDAKNYPMSEDVLFVWAGIHKKPQTSYESEEQKLLSHRFRVLDDCFLQLHAETDHLKRPSVFSRVN</sequence>
<evidence type="ECO:0000313" key="2">
    <source>
        <dbReference type="Proteomes" id="UP000320735"/>
    </source>
</evidence>
<dbReference type="Proteomes" id="UP000320735">
    <property type="component" value="Unassembled WGS sequence"/>
</dbReference>
<keyword evidence="2" id="KW-1185">Reference proteome</keyword>
<proteinExistence type="predicted"/>
<comment type="caution">
    <text evidence="1">The sequence shown here is derived from an EMBL/GenBank/DDBJ whole genome shotgun (WGS) entry which is preliminary data.</text>
</comment>
<gene>
    <name evidence="1" type="ORF">CA54_60670</name>
</gene>
<dbReference type="AlphaFoldDB" id="A0A5C6AVX6"/>
<protein>
    <submittedName>
        <fullName evidence="1">Uncharacterized protein</fullName>
    </submittedName>
</protein>
<name>A0A5C6AVX6_9PLAN</name>
<dbReference type="EMBL" id="SJPP01000005">
    <property type="protein sequence ID" value="TWU04185.1"/>
    <property type="molecule type" value="Genomic_DNA"/>
</dbReference>
<evidence type="ECO:0000313" key="1">
    <source>
        <dbReference type="EMBL" id="TWU04185.1"/>
    </source>
</evidence>
<organism evidence="1 2">
    <name type="scientific">Symmachiella macrocystis</name>
    <dbReference type="NCBI Taxonomy" id="2527985"/>
    <lineage>
        <taxon>Bacteria</taxon>
        <taxon>Pseudomonadati</taxon>
        <taxon>Planctomycetota</taxon>
        <taxon>Planctomycetia</taxon>
        <taxon>Planctomycetales</taxon>
        <taxon>Planctomycetaceae</taxon>
        <taxon>Symmachiella</taxon>
    </lineage>
</organism>
<accession>A0A5C6AVX6</accession>
<reference evidence="1 2" key="1">
    <citation type="submission" date="2019-02" db="EMBL/GenBank/DDBJ databases">
        <title>Deep-cultivation of Planctomycetes and their phenomic and genomic characterization uncovers novel biology.</title>
        <authorList>
            <person name="Wiegand S."/>
            <person name="Jogler M."/>
            <person name="Boedeker C."/>
            <person name="Pinto D."/>
            <person name="Vollmers J."/>
            <person name="Rivas-Marin E."/>
            <person name="Kohn T."/>
            <person name="Peeters S.H."/>
            <person name="Heuer A."/>
            <person name="Rast P."/>
            <person name="Oberbeckmann S."/>
            <person name="Bunk B."/>
            <person name="Jeske O."/>
            <person name="Meyerdierks A."/>
            <person name="Storesund J.E."/>
            <person name="Kallscheuer N."/>
            <person name="Luecker S."/>
            <person name="Lage O.M."/>
            <person name="Pohl T."/>
            <person name="Merkel B.J."/>
            <person name="Hornburger P."/>
            <person name="Mueller R.-W."/>
            <person name="Bruemmer F."/>
            <person name="Labrenz M."/>
            <person name="Spormann A.M."/>
            <person name="Op Den Camp H."/>
            <person name="Overmann J."/>
            <person name="Amann R."/>
            <person name="Jetten M.S.M."/>
            <person name="Mascher T."/>
            <person name="Medema M.H."/>
            <person name="Devos D.P."/>
            <person name="Kaster A.-K."/>
            <person name="Ovreas L."/>
            <person name="Rohde M."/>
            <person name="Galperin M.Y."/>
            <person name="Jogler C."/>
        </authorList>
    </citation>
    <scope>NUCLEOTIDE SEQUENCE [LARGE SCALE GENOMIC DNA]</scope>
    <source>
        <strain evidence="1 2">CA54</strain>
    </source>
</reference>